<dbReference type="Proteomes" id="UP001497623">
    <property type="component" value="Unassembled WGS sequence"/>
</dbReference>
<keyword evidence="3" id="KW-1185">Reference proteome</keyword>
<dbReference type="SUPFAM" id="SSF100895">
    <property type="entry name" value="Kazal-type serine protease inhibitors"/>
    <property type="match status" value="1"/>
</dbReference>
<dbReference type="InterPro" id="IPR002350">
    <property type="entry name" value="Kazal_dom"/>
</dbReference>
<protein>
    <recommendedName>
        <fullName evidence="1">Kazal-like domain-containing protein</fullName>
    </recommendedName>
</protein>
<dbReference type="AlphaFoldDB" id="A0AAV2SPA1"/>
<dbReference type="SMART" id="SM00280">
    <property type="entry name" value="KAZAL"/>
    <property type="match status" value="1"/>
</dbReference>
<evidence type="ECO:0000259" key="1">
    <source>
        <dbReference type="PROSITE" id="PS51465"/>
    </source>
</evidence>
<evidence type="ECO:0000313" key="3">
    <source>
        <dbReference type="Proteomes" id="UP001497623"/>
    </source>
</evidence>
<organism evidence="2 3">
    <name type="scientific">Meganyctiphanes norvegica</name>
    <name type="common">Northern krill</name>
    <name type="synonym">Thysanopoda norvegica</name>
    <dbReference type="NCBI Taxonomy" id="48144"/>
    <lineage>
        <taxon>Eukaryota</taxon>
        <taxon>Metazoa</taxon>
        <taxon>Ecdysozoa</taxon>
        <taxon>Arthropoda</taxon>
        <taxon>Crustacea</taxon>
        <taxon>Multicrustacea</taxon>
        <taxon>Malacostraca</taxon>
        <taxon>Eumalacostraca</taxon>
        <taxon>Eucarida</taxon>
        <taxon>Euphausiacea</taxon>
        <taxon>Euphausiidae</taxon>
        <taxon>Meganyctiphanes</taxon>
    </lineage>
</organism>
<sequence length="120" mass="13551">TVNGILAPPCYSECGIAHNWVCGSNGNSYQNPCQLIAYACEHPNENITIKNYARCENINGECTNEPFQIKGSNETFVIFLDEKRNWRNAEKKCEAEFMRTAHPSNEVAIKLRKHLLESCG</sequence>
<dbReference type="Gene3D" id="3.30.60.30">
    <property type="match status" value="1"/>
</dbReference>
<gene>
    <name evidence="2" type="ORF">MNOR_LOCUS38773</name>
</gene>
<dbReference type="PROSITE" id="PS51465">
    <property type="entry name" value="KAZAL_2"/>
    <property type="match status" value="1"/>
</dbReference>
<comment type="caution">
    <text evidence="2">The sequence shown here is derived from an EMBL/GenBank/DDBJ whole genome shotgun (WGS) entry which is preliminary data.</text>
</comment>
<name>A0AAV2SPA1_MEGNR</name>
<feature type="domain" description="Kazal-like" evidence="1">
    <location>
        <begin position="4"/>
        <end position="57"/>
    </location>
</feature>
<evidence type="ECO:0000313" key="2">
    <source>
        <dbReference type="EMBL" id="CAL4216650.1"/>
    </source>
</evidence>
<dbReference type="Pfam" id="PF07648">
    <property type="entry name" value="Kazal_2"/>
    <property type="match status" value="1"/>
</dbReference>
<reference evidence="2 3" key="1">
    <citation type="submission" date="2024-05" db="EMBL/GenBank/DDBJ databases">
        <authorList>
            <person name="Wallberg A."/>
        </authorList>
    </citation>
    <scope>NUCLEOTIDE SEQUENCE [LARGE SCALE GENOMIC DNA]</scope>
</reference>
<proteinExistence type="predicted"/>
<feature type="non-terminal residue" evidence="2">
    <location>
        <position position="120"/>
    </location>
</feature>
<dbReference type="EMBL" id="CAXKWB010091941">
    <property type="protein sequence ID" value="CAL4216650.1"/>
    <property type="molecule type" value="Genomic_DNA"/>
</dbReference>
<feature type="non-terminal residue" evidence="2">
    <location>
        <position position="1"/>
    </location>
</feature>
<dbReference type="InterPro" id="IPR036058">
    <property type="entry name" value="Kazal_dom_sf"/>
</dbReference>
<accession>A0AAV2SPA1</accession>